<proteinExistence type="inferred from homology"/>
<feature type="domain" description="Bacterial sugar transferase" evidence="4">
    <location>
        <begin position="12"/>
        <end position="206"/>
    </location>
</feature>
<protein>
    <recommendedName>
        <fullName evidence="4">Bacterial sugar transferase domain-containing protein</fullName>
    </recommendedName>
</protein>
<name>A0A176YKN2_9BRAD</name>
<comment type="similarity">
    <text evidence="1">Belongs to the bacterial sugar transferase family.</text>
</comment>
<dbReference type="PANTHER" id="PTHR30576:SF10">
    <property type="entry name" value="SLL5057 PROTEIN"/>
    <property type="match status" value="1"/>
</dbReference>
<organism evidence="5 6">
    <name type="scientific">Bradyrhizobium centrolobii</name>
    <dbReference type="NCBI Taxonomy" id="1505087"/>
    <lineage>
        <taxon>Bacteria</taxon>
        <taxon>Pseudomonadati</taxon>
        <taxon>Pseudomonadota</taxon>
        <taxon>Alphaproteobacteria</taxon>
        <taxon>Hyphomicrobiales</taxon>
        <taxon>Nitrobacteraceae</taxon>
        <taxon>Bradyrhizobium</taxon>
    </lineage>
</organism>
<reference evidence="5 6" key="1">
    <citation type="submission" date="2016-03" db="EMBL/GenBank/DDBJ databases">
        <title>Draft Genome Sequence of the Strain BR 10245 (Bradyrhizobium sp.) isolated from nodules of Centrolobium paraense.</title>
        <authorList>
            <person name="Simoes-Araujo J.L.Sr."/>
            <person name="Barauna A.C."/>
            <person name="Silva K."/>
            <person name="Zilli J.E."/>
        </authorList>
    </citation>
    <scope>NUCLEOTIDE SEQUENCE [LARGE SCALE GENOMIC DNA]</scope>
    <source>
        <strain evidence="5 6">BR 10245</strain>
    </source>
</reference>
<keyword evidence="3" id="KW-1133">Transmembrane helix</keyword>
<evidence type="ECO:0000313" key="5">
    <source>
        <dbReference type="EMBL" id="OAF07547.1"/>
    </source>
</evidence>
<keyword evidence="6" id="KW-1185">Reference proteome</keyword>
<dbReference type="EMBL" id="LUUB01000068">
    <property type="protein sequence ID" value="OAF07547.1"/>
    <property type="molecule type" value="Genomic_DNA"/>
</dbReference>
<accession>A0A176YKN2</accession>
<keyword evidence="3" id="KW-0812">Transmembrane</keyword>
<dbReference type="Pfam" id="PF02397">
    <property type="entry name" value="Bac_transf"/>
    <property type="match status" value="1"/>
</dbReference>
<evidence type="ECO:0000256" key="2">
    <source>
        <dbReference type="ARBA" id="ARBA00023169"/>
    </source>
</evidence>
<dbReference type="GO" id="GO:0016780">
    <property type="term" value="F:phosphotransferase activity, for other substituted phosphate groups"/>
    <property type="evidence" value="ECO:0007669"/>
    <property type="project" value="TreeGrafter"/>
</dbReference>
<gene>
    <name evidence="5" type="ORF">AYJ54_00250</name>
</gene>
<comment type="caution">
    <text evidence="5">The sequence shown here is derived from an EMBL/GenBank/DDBJ whole genome shotgun (WGS) entry which is preliminary data.</text>
</comment>
<evidence type="ECO:0000259" key="4">
    <source>
        <dbReference type="Pfam" id="PF02397"/>
    </source>
</evidence>
<keyword evidence="2" id="KW-0270">Exopolysaccharide synthesis</keyword>
<keyword evidence="3" id="KW-0472">Membrane</keyword>
<dbReference type="GO" id="GO:0000271">
    <property type="term" value="P:polysaccharide biosynthetic process"/>
    <property type="evidence" value="ECO:0007669"/>
    <property type="project" value="UniProtKB-KW"/>
</dbReference>
<feature type="transmembrane region" description="Helical" evidence="3">
    <location>
        <begin position="14"/>
        <end position="38"/>
    </location>
</feature>
<dbReference type="PANTHER" id="PTHR30576">
    <property type="entry name" value="COLANIC BIOSYNTHESIS UDP-GLUCOSE LIPID CARRIER TRANSFERASE"/>
    <property type="match status" value="1"/>
</dbReference>
<evidence type="ECO:0000256" key="3">
    <source>
        <dbReference type="SAM" id="Phobius"/>
    </source>
</evidence>
<sequence length="212" mass="24253">MGDPRTNQRRGKRVLDLAVACPLLLLCALPMIGLTILIRLSSRGPAIIRQIRIGQNERPFTMFKFRTMYLDADDTPLRQMNTRELLGGQPGTSDGVFKLEADRRITNVGRLLRRFSLDELPQLFNVLRGDMSVVGPRPSLPWEVELFTAEQRRRHDCLPGITGLWQVNGRNRLSMPEMLALDLVYARSRSLWLDLWILCRTPGAVLFDRTAR</sequence>
<dbReference type="Proteomes" id="UP000076959">
    <property type="component" value="Unassembled WGS sequence"/>
</dbReference>
<evidence type="ECO:0000256" key="1">
    <source>
        <dbReference type="ARBA" id="ARBA00006464"/>
    </source>
</evidence>
<dbReference type="InterPro" id="IPR003362">
    <property type="entry name" value="Bact_transf"/>
</dbReference>
<dbReference type="AlphaFoldDB" id="A0A176YKN2"/>
<dbReference type="STRING" id="1505087.AYJ54_00250"/>
<evidence type="ECO:0000313" key="6">
    <source>
        <dbReference type="Proteomes" id="UP000076959"/>
    </source>
</evidence>